<dbReference type="AlphaFoldDB" id="A0A7G5C6K0"/>
<dbReference type="RefSeq" id="WP_182303798.1">
    <property type="nucleotide sequence ID" value="NZ_CP041969.1"/>
</dbReference>
<dbReference type="KEGG" id="cchl:FPL14_01465"/>
<evidence type="ECO:0000313" key="1">
    <source>
        <dbReference type="EMBL" id="QMV44834.1"/>
    </source>
</evidence>
<name>A0A7G5C6K0_9BACL</name>
<dbReference type="GO" id="GO:0003677">
    <property type="term" value="F:DNA binding"/>
    <property type="evidence" value="ECO:0007669"/>
    <property type="project" value="UniProtKB-KW"/>
</dbReference>
<accession>A0A7G5C6K0</accession>
<evidence type="ECO:0000313" key="2">
    <source>
        <dbReference type="Proteomes" id="UP000515679"/>
    </source>
</evidence>
<reference evidence="1 2" key="1">
    <citation type="submission" date="2019-07" db="EMBL/GenBank/DDBJ databases">
        <authorList>
            <person name="Kim J.K."/>
            <person name="Cheong H.-M."/>
            <person name="Choi Y."/>
            <person name="Hwang K.J."/>
            <person name="Lee S."/>
            <person name="Choi C."/>
        </authorList>
    </citation>
    <scope>NUCLEOTIDE SEQUENCE [LARGE SCALE GENOMIC DNA]</scope>
    <source>
        <strain evidence="1 2">KS 22</strain>
    </source>
</reference>
<dbReference type="SUPFAM" id="SSF47789">
    <property type="entry name" value="C-terminal domain of RNA polymerase alpha subunit"/>
    <property type="match status" value="1"/>
</dbReference>
<sequence>MPENNDFPARLAKPALRALNNVGIVRLEQLTEISEAELKKLHGMGPKAIEQLRVALEARALAFRD</sequence>
<dbReference type="Proteomes" id="UP000515679">
    <property type="component" value="Chromosome"/>
</dbReference>
<organism evidence="1 2">
    <name type="scientific">Cohnella cholangitidis</name>
    <dbReference type="NCBI Taxonomy" id="2598458"/>
    <lineage>
        <taxon>Bacteria</taxon>
        <taxon>Bacillati</taxon>
        <taxon>Bacillota</taxon>
        <taxon>Bacilli</taxon>
        <taxon>Bacillales</taxon>
        <taxon>Paenibacillaceae</taxon>
        <taxon>Cohnella</taxon>
    </lineage>
</organism>
<proteinExistence type="predicted"/>
<dbReference type="Gene3D" id="1.10.150.20">
    <property type="entry name" value="5' to 3' exonuclease, C-terminal subdomain"/>
    <property type="match status" value="1"/>
</dbReference>
<keyword evidence="1" id="KW-0238">DNA-binding</keyword>
<dbReference type="EMBL" id="CP041969">
    <property type="protein sequence ID" value="QMV44834.1"/>
    <property type="molecule type" value="Genomic_DNA"/>
</dbReference>
<protein>
    <submittedName>
        <fullName evidence="1">DNA-binding protein</fullName>
    </submittedName>
</protein>
<keyword evidence="2" id="KW-1185">Reference proteome</keyword>
<gene>
    <name evidence="1" type="ORF">FPL14_01465</name>
</gene>